<proteinExistence type="predicted"/>
<dbReference type="Pfam" id="PF00533">
    <property type="entry name" value="BRCT"/>
    <property type="match status" value="1"/>
</dbReference>
<dbReference type="GO" id="GO:0003887">
    <property type="term" value="F:DNA-directed DNA polymerase activity"/>
    <property type="evidence" value="ECO:0007669"/>
    <property type="project" value="UniProtKB-KW"/>
</dbReference>
<dbReference type="CDD" id="cd06127">
    <property type="entry name" value="DEDDh"/>
    <property type="match status" value="1"/>
</dbReference>
<evidence type="ECO:0000256" key="1">
    <source>
        <dbReference type="ARBA" id="ARBA00022722"/>
    </source>
</evidence>
<sequence length="407" mass="44074">MYAVIDLETTGLRTSWHDRIVEVAVVHLDETGRTTGEWCSLVNPNRDLGPQYIHGITAAEARRAPGFEQVAGHLAGLLRGRVLVAHNLTFDAPFLHAEYRRVGIEAPIDQAPGLCTMRLAPHFLPSAGRSLGDCCRLAGLPPHQAHSALHDARAAAQLMSYYLQAAGNPPPWATTAMAAAGLPWPPIPANSVVAVHRREAGKREQHFLARLVDRLPRLPELESDAYLALLDQALLDRHISATEADALVATAETFGLARVDIEHLHRAYLASLAGVALEDGVLTGSERHDLDEVAELLGFQRSDVDEALAAAATDIPRQRRPNEWRLQPGDKVVFTGAMDPPRSEWEDEARMAGLLVGDNVTKKTRLLIAADPDTMSGKATVARKYGIPIVHPAAYQNMLAGLTVGAS</sequence>
<dbReference type="EMBL" id="PYAA01000033">
    <property type="protein sequence ID" value="RAN96519.1"/>
    <property type="molecule type" value="Genomic_DNA"/>
</dbReference>
<reference evidence="5 6" key="1">
    <citation type="submission" date="2018-03" db="EMBL/GenBank/DDBJ databases">
        <title>Defining the species Micromonospora saelicesensis and Micromonospora noduli under the framework of genomics.</title>
        <authorList>
            <person name="Riesco R."/>
            <person name="Trujillo M.E."/>
        </authorList>
    </citation>
    <scope>NUCLEOTIDE SEQUENCE [LARGE SCALE GENOMIC DNA]</scope>
    <source>
        <strain evidence="5 6">LAH08</strain>
    </source>
</reference>
<dbReference type="PANTHER" id="PTHR30231">
    <property type="entry name" value="DNA POLYMERASE III SUBUNIT EPSILON"/>
    <property type="match status" value="1"/>
</dbReference>
<dbReference type="SUPFAM" id="SSF52113">
    <property type="entry name" value="BRCT domain"/>
    <property type="match status" value="1"/>
</dbReference>
<dbReference type="GO" id="GO:0003676">
    <property type="term" value="F:nucleic acid binding"/>
    <property type="evidence" value="ECO:0007669"/>
    <property type="project" value="InterPro"/>
</dbReference>
<keyword evidence="5" id="KW-0239">DNA-directed DNA polymerase</keyword>
<dbReference type="InterPro" id="IPR012337">
    <property type="entry name" value="RNaseH-like_sf"/>
</dbReference>
<evidence type="ECO:0000259" key="4">
    <source>
        <dbReference type="SMART" id="SM00479"/>
    </source>
</evidence>
<dbReference type="Gene3D" id="3.40.50.10190">
    <property type="entry name" value="BRCT domain"/>
    <property type="match status" value="1"/>
</dbReference>
<dbReference type="InterPro" id="IPR036420">
    <property type="entry name" value="BRCT_dom_sf"/>
</dbReference>
<dbReference type="GO" id="GO:0005829">
    <property type="term" value="C:cytosol"/>
    <property type="evidence" value="ECO:0007669"/>
    <property type="project" value="TreeGrafter"/>
</dbReference>
<dbReference type="SUPFAM" id="SSF158682">
    <property type="entry name" value="TerB-like"/>
    <property type="match status" value="1"/>
</dbReference>
<evidence type="ECO:0000313" key="5">
    <source>
        <dbReference type="EMBL" id="RAN96519.1"/>
    </source>
</evidence>
<name>A0A328MZR6_9ACTN</name>
<dbReference type="FunFam" id="3.30.420.10:FF:000045">
    <property type="entry name" value="3'-5' exonuclease DinG"/>
    <property type="match status" value="1"/>
</dbReference>
<keyword evidence="3" id="KW-0269">Exonuclease</keyword>
<keyword evidence="5" id="KW-0808">Transferase</keyword>
<dbReference type="Proteomes" id="UP000248966">
    <property type="component" value="Unassembled WGS sequence"/>
</dbReference>
<dbReference type="Gene3D" id="3.30.420.10">
    <property type="entry name" value="Ribonuclease H-like superfamily/Ribonuclease H"/>
    <property type="match status" value="1"/>
</dbReference>
<keyword evidence="5" id="KW-0548">Nucleotidyltransferase</keyword>
<dbReference type="SMART" id="SM00479">
    <property type="entry name" value="EXOIII"/>
    <property type="match status" value="1"/>
</dbReference>
<dbReference type="InterPro" id="IPR013520">
    <property type="entry name" value="Ribonucl_H"/>
</dbReference>
<comment type="caution">
    <text evidence="5">The sequence shown here is derived from an EMBL/GenBank/DDBJ whole genome shotgun (WGS) entry which is preliminary data.</text>
</comment>
<keyword evidence="1" id="KW-0540">Nuclease</keyword>
<dbReference type="InterPro" id="IPR029024">
    <property type="entry name" value="TerB-like"/>
</dbReference>
<dbReference type="InterPro" id="IPR036397">
    <property type="entry name" value="RNaseH_sf"/>
</dbReference>
<evidence type="ECO:0000256" key="2">
    <source>
        <dbReference type="ARBA" id="ARBA00022801"/>
    </source>
</evidence>
<dbReference type="InterPro" id="IPR001357">
    <property type="entry name" value="BRCT_dom"/>
</dbReference>
<organism evidence="5 6">
    <name type="scientific">Micromonospora noduli</name>
    <dbReference type="NCBI Taxonomy" id="709876"/>
    <lineage>
        <taxon>Bacteria</taxon>
        <taxon>Bacillati</taxon>
        <taxon>Actinomycetota</taxon>
        <taxon>Actinomycetes</taxon>
        <taxon>Micromonosporales</taxon>
        <taxon>Micromonosporaceae</taxon>
        <taxon>Micromonospora</taxon>
    </lineage>
</organism>
<dbReference type="RefSeq" id="WP_112587574.1">
    <property type="nucleotide sequence ID" value="NZ_PYAA01000033.1"/>
</dbReference>
<dbReference type="GO" id="GO:0008408">
    <property type="term" value="F:3'-5' exonuclease activity"/>
    <property type="evidence" value="ECO:0007669"/>
    <property type="project" value="TreeGrafter"/>
</dbReference>
<dbReference type="Pfam" id="PF00929">
    <property type="entry name" value="RNase_T"/>
    <property type="match status" value="1"/>
</dbReference>
<dbReference type="PANTHER" id="PTHR30231:SF4">
    <property type="entry name" value="PROTEIN NEN2"/>
    <property type="match status" value="1"/>
</dbReference>
<evidence type="ECO:0000313" key="6">
    <source>
        <dbReference type="Proteomes" id="UP000248966"/>
    </source>
</evidence>
<keyword evidence="2" id="KW-0378">Hydrolase</keyword>
<protein>
    <submittedName>
        <fullName evidence="5">DNA-directed DNA polymerase</fullName>
    </submittedName>
</protein>
<accession>A0A328MZR6</accession>
<dbReference type="SUPFAM" id="SSF53098">
    <property type="entry name" value="Ribonuclease H-like"/>
    <property type="match status" value="1"/>
</dbReference>
<evidence type="ECO:0000256" key="3">
    <source>
        <dbReference type="ARBA" id="ARBA00022839"/>
    </source>
</evidence>
<gene>
    <name evidence="5" type="ORF">LAH08_05262</name>
</gene>
<feature type="domain" description="Exonuclease" evidence="4">
    <location>
        <begin position="1"/>
        <end position="168"/>
    </location>
</feature>
<dbReference type="AlphaFoldDB" id="A0A328MZR6"/>